<sequence length="487" mass="53664">MSAGSEPITPPVFNEEAARGDEGVRRLTVEKSGEDPSTATKDVVNTRLHRRSSSGHRVSVLTDDTNASSGAASRAMHPTRKKSSGNVNFLNNVVDFLCTLYGRDVVDKDEQQEPQPGPDASIKEGVQNTPLLPDVLTPQTPCLAVGGDIPVVNERHHLAQRQHPHTHYGFISDRPRILSAVPMGRSVSEDRLQFIVEQILDGYRRINDKSRPTPQGRHSLKDACNNVSVFVNHAVDNLVVREASFSLAETRSNQSILSTAYDGCFQTPLTFRTFSEIGEMDEESEVLIKPDFHAVLPTFERRLPDSCVSVSAPIRMRDDQPIPEDATINELEIDSTPLGLRRRQRSTNSRAFVSFLPSPREREVGTSGWSEMNMSLQSNGVDSLATTGSWETAATGVNSLTDTAAQGRSEPDGEIARFISREEIERCVLVSVEGRFRTHINSLKKHELLLSPPEAEKIAATRRSVLSAVNASTTSPMVQNIIEFFSN</sequence>
<feature type="region of interest" description="Disordered" evidence="1">
    <location>
        <begin position="48"/>
        <end position="83"/>
    </location>
</feature>
<protein>
    <submittedName>
        <fullName evidence="2">Uncharacterized protein</fullName>
    </submittedName>
</protein>
<organism evidence="2 3">
    <name type="scientific">Trypanosoma equiperdum</name>
    <dbReference type="NCBI Taxonomy" id="5694"/>
    <lineage>
        <taxon>Eukaryota</taxon>
        <taxon>Discoba</taxon>
        <taxon>Euglenozoa</taxon>
        <taxon>Kinetoplastea</taxon>
        <taxon>Metakinetoplastina</taxon>
        <taxon>Trypanosomatida</taxon>
        <taxon>Trypanosomatidae</taxon>
        <taxon>Trypanosoma</taxon>
    </lineage>
</organism>
<feature type="region of interest" description="Disordered" evidence="1">
    <location>
        <begin position="1"/>
        <end position="22"/>
    </location>
</feature>
<keyword evidence="3" id="KW-1185">Reference proteome</keyword>
<dbReference type="GeneID" id="92375495"/>
<evidence type="ECO:0000313" key="3">
    <source>
        <dbReference type="Proteomes" id="UP000195570"/>
    </source>
</evidence>
<feature type="compositionally biased region" description="Polar residues" evidence="1">
    <location>
        <begin position="62"/>
        <end position="71"/>
    </location>
</feature>
<evidence type="ECO:0000313" key="2">
    <source>
        <dbReference type="EMBL" id="SCU69986.1"/>
    </source>
</evidence>
<comment type="caution">
    <text evidence="2">The sequence shown here is derived from an EMBL/GenBank/DDBJ whole genome shotgun (WGS) entry which is preliminary data.</text>
</comment>
<reference evidence="2" key="1">
    <citation type="submission" date="2016-09" db="EMBL/GenBank/DDBJ databases">
        <authorList>
            <person name="Hebert L."/>
            <person name="Moumen B."/>
        </authorList>
    </citation>
    <scope>NUCLEOTIDE SEQUENCE [LARGE SCALE GENOMIC DNA]</scope>
    <source>
        <strain evidence="2">OVI</strain>
    </source>
</reference>
<name>A0A1G4ICH8_TRYEQ</name>
<evidence type="ECO:0000256" key="1">
    <source>
        <dbReference type="SAM" id="MobiDB-lite"/>
    </source>
</evidence>
<dbReference type="VEuPathDB" id="TriTrypDB:TEOVI_000155500"/>
<dbReference type="RefSeq" id="XP_067080866.1">
    <property type="nucleotide sequence ID" value="XM_067224765.1"/>
</dbReference>
<dbReference type="Proteomes" id="UP000195570">
    <property type="component" value="Unassembled WGS sequence"/>
</dbReference>
<dbReference type="AlphaFoldDB" id="A0A1G4ICH8"/>
<dbReference type="EMBL" id="CZPT02001339">
    <property type="protein sequence ID" value="SCU69986.1"/>
    <property type="molecule type" value="Genomic_DNA"/>
</dbReference>
<accession>A0A1G4ICH8</accession>
<proteinExistence type="predicted"/>
<gene>
    <name evidence="2" type="ORF">TEOVI_000155500</name>
</gene>